<dbReference type="SUPFAM" id="SSF53756">
    <property type="entry name" value="UDP-Glycosyltransferase/glycogen phosphorylase"/>
    <property type="match status" value="1"/>
</dbReference>
<dbReference type="Proteomes" id="UP000464468">
    <property type="component" value="Chromosome"/>
</dbReference>
<evidence type="ECO:0000256" key="1">
    <source>
        <dbReference type="ARBA" id="ARBA00023235"/>
    </source>
</evidence>
<evidence type="ECO:0000256" key="5">
    <source>
        <dbReference type="RuleBase" id="RU003513"/>
    </source>
</evidence>
<feature type="domain" description="UDP-N-acetylglucosamine 2-epimerase" evidence="6">
    <location>
        <begin position="24"/>
        <end position="365"/>
    </location>
</feature>
<sequence>MARIMFIFGTRPEAIKLAPLILAMRDDIRFDVSVCFTGQHRDLACAALQLFGIVADHALDLMVEGQPLDILFGRLLAETGAAIDRIAPDQVIVQGDTASALAGALAAHYRQLPVAHVEAGLRSGSLDHPWPEEAHRRMIATVAGLHFAPTRRAVQALLDENVPAARVHLTGNTVIDALEQMRDRLRGDPSLGARGRDLVAGAGDRPIVLTTCHRRETLGEPLAGITMALRAIAARGAAHILMPVHPAPEVRRIITDRLADAPGIRLVEPLDYASLLHVLDSARLVLTDSGGLQEEAPAMGVPVLILRETTERTEAIDAGAAELVGRAPERIIAAAMRHLGQPGGKRAPLYPFGTAGAARRISELLAAARTRSPEPAYADLPA</sequence>
<dbReference type="AlphaFoldDB" id="A0A7Z2NX96"/>
<reference evidence="7 8" key="1">
    <citation type="submission" date="2020-01" db="EMBL/GenBank/DDBJ databases">
        <title>Sphingomonas sp. C33 whole genome sequece.</title>
        <authorList>
            <person name="Park C."/>
        </authorList>
    </citation>
    <scope>NUCLEOTIDE SEQUENCE [LARGE SCALE GENOMIC DNA]</scope>
    <source>
        <strain evidence="7 8">C33</strain>
    </source>
</reference>
<keyword evidence="1 5" id="KW-0413">Isomerase</keyword>
<evidence type="ECO:0000259" key="6">
    <source>
        <dbReference type="Pfam" id="PF02350"/>
    </source>
</evidence>
<dbReference type="KEGG" id="schy:GVO57_10090"/>
<gene>
    <name evidence="7" type="ORF">GVO57_10090</name>
</gene>
<dbReference type="CDD" id="cd03786">
    <property type="entry name" value="GTB_UDP-GlcNAc_2-Epimerase"/>
    <property type="match status" value="1"/>
</dbReference>
<keyword evidence="8" id="KW-1185">Reference proteome</keyword>
<dbReference type="GO" id="GO:0008761">
    <property type="term" value="F:UDP-N-acetylglucosamine 2-epimerase activity"/>
    <property type="evidence" value="ECO:0007669"/>
    <property type="project" value="UniProtKB-EC"/>
</dbReference>
<dbReference type="PANTHER" id="PTHR43174:SF2">
    <property type="entry name" value="UDP-N-ACETYLGLUCOSAMINE 2-EPIMERASE"/>
    <property type="match status" value="1"/>
</dbReference>
<dbReference type="Pfam" id="PF02350">
    <property type="entry name" value="Epimerase_2"/>
    <property type="match status" value="1"/>
</dbReference>
<evidence type="ECO:0000313" key="8">
    <source>
        <dbReference type="Proteomes" id="UP000464468"/>
    </source>
</evidence>
<protein>
    <recommendedName>
        <fullName evidence="4">UDP-N-acetylglucosamine 2-epimerase (non-hydrolyzing)</fullName>
        <ecNumber evidence="4">5.1.3.14</ecNumber>
    </recommendedName>
</protein>
<accession>A0A7Z2NX96</accession>
<evidence type="ECO:0000256" key="2">
    <source>
        <dbReference type="ARBA" id="ARBA00036080"/>
    </source>
</evidence>
<comment type="similarity">
    <text evidence="3 5">Belongs to the UDP-N-acetylglucosamine 2-epimerase family.</text>
</comment>
<dbReference type="NCBIfam" id="TIGR00236">
    <property type="entry name" value="wecB"/>
    <property type="match status" value="1"/>
</dbReference>
<evidence type="ECO:0000256" key="4">
    <source>
        <dbReference type="ARBA" id="ARBA00038858"/>
    </source>
</evidence>
<proteinExistence type="inferred from homology"/>
<comment type="catalytic activity">
    <reaction evidence="2">
        <text>UDP-N-acetyl-alpha-D-glucosamine = UDP-N-acetyl-alpha-D-mannosamine</text>
        <dbReference type="Rhea" id="RHEA:17213"/>
        <dbReference type="ChEBI" id="CHEBI:57705"/>
        <dbReference type="ChEBI" id="CHEBI:68623"/>
        <dbReference type="EC" id="5.1.3.14"/>
    </reaction>
</comment>
<name>A0A7Z2NX96_9SPHN</name>
<evidence type="ECO:0000256" key="3">
    <source>
        <dbReference type="ARBA" id="ARBA00038209"/>
    </source>
</evidence>
<dbReference type="InterPro" id="IPR029767">
    <property type="entry name" value="WecB-like"/>
</dbReference>
<evidence type="ECO:0000313" key="7">
    <source>
        <dbReference type="EMBL" id="QHL91104.1"/>
    </source>
</evidence>
<dbReference type="EC" id="5.1.3.14" evidence="4"/>
<dbReference type="PANTHER" id="PTHR43174">
    <property type="entry name" value="UDP-N-ACETYLGLUCOSAMINE 2-EPIMERASE"/>
    <property type="match status" value="1"/>
</dbReference>
<dbReference type="InterPro" id="IPR003331">
    <property type="entry name" value="UDP_GlcNAc_Epimerase_2_dom"/>
</dbReference>
<organism evidence="7 8">
    <name type="scientific">Sphingomonas changnyeongensis</name>
    <dbReference type="NCBI Taxonomy" id="2698679"/>
    <lineage>
        <taxon>Bacteria</taxon>
        <taxon>Pseudomonadati</taxon>
        <taxon>Pseudomonadota</taxon>
        <taxon>Alphaproteobacteria</taxon>
        <taxon>Sphingomonadales</taxon>
        <taxon>Sphingomonadaceae</taxon>
        <taxon>Sphingomonas</taxon>
    </lineage>
</organism>
<dbReference type="EMBL" id="CP047895">
    <property type="protein sequence ID" value="QHL91104.1"/>
    <property type="molecule type" value="Genomic_DNA"/>
</dbReference>
<dbReference type="Gene3D" id="3.40.50.2000">
    <property type="entry name" value="Glycogen Phosphorylase B"/>
    <property type="match status" value="2"/>
</dbReference>